<keyword evidence="1 3" id="KW-0853">WD repeat</keyword>
<dbReference type="InterPro" id="IPR001680">
    <property type="entry name" value="WD40_rpt"/>
</dbReference>
<evidence type="ECO:0008006" key="7">
    <source>
        <dbReference type="Google" id="ProtNLM"/>
    </source>
</evidence>
<keyword evidence="4" id="KW-0472">Membrane</keyword>
<comment type="caution">
    <text evidence="5">The sequence shown here is derived from an EMBL/GenBank/DDBJ whole genome shotgun (WGS) entry which is preliminary data.</text>
</comment>
<evidence type="ECO:0000313" key="6">
    <source>
        <dbReference type="Proteomes" id="UP000023152"/>
    </source>
</evidence>
<dbReference type="InterPro" id="IPR020472">
    <property type="entry name" value="WD40_PAC1"/>
</dbReference>
<dbReference type="PROSITE" id="PS50082">
    <property type="entry name" value="WD_REPEATS_2"/>
    <property type="match status" value="4"/>
</dbReference>
<feature type="repeat" description="WD" evidence="3">
    <location>
        <begin position="76"/>
        <end position="102"/>
    </location>
</feature>
<name>X6P997_RETFI</name>
<reference evidence="5 6" key="1">
    <citation type="journal article" date="2013" name="Curr. Biol.">
        <title>The Genome of the Foraminiferan Reticulomyxa filosa.</title>
        <authorList>
            <person name="Glockner G."/>
            <person name="Hulsmann N."/>
            <person name="Schleicher M."/>
            <person name="Noegel A.A."/>
            <person name="Eichinger L."/>
            <person name="Gallinger C."/>
            <person name="Pawlowski J."/>
            <person name="Sierra R."/>
            <person name="Euteneuer U."/>
            <person name="Pillet L."/>
            <person name="Moustafa A."/>
            <person name="Platzer M."/>
            <person name="Groth M."/>
            <person name="Szafranski K."/>
            <person name="Schliwa M."/>
        </authorList>
    </citation>
    <scope>NUCLEOTIDE SEQUENCE [LARGE SCALE GENOMIC DNA]</scope>
</reference>
<dbReference type="InterPro" id="IPR019775">
    <property type="entry name" value="WD40_repeat_CS"/>
</dbReference>
<protein>
    <recommendedName>
        <fullName evidence="7">WD-40 repeat protein</fullName>
    </recommendedName>
</protein>
<dbReference type="InterPro" id="IPR015943">
    <property type="entry name" value="WD40/YVTN_repeat-like_dom_sf"/>
</dbReference>
<dbReference type="CDD" id="cd00200">
    <property type="entry name" value="WD40"/>
    <property type="match status" value="1"/>
</dbReference>
<feature type="transmembrane region" description="Helical" evidence="4">
    <location>
        <begin position="47"/>
        <end position="67"/>
    </location>
</feature>
<evidence type="ECO:0000256" key="1">
    <source>
        <dbReference type="ARBA" id="ARBA00022574"/>
    </source>
</evidence>
<keyword evidence="4" id="KW-0812">Transmembrane</keyword>
<feature type="repeat" description="WD" evidence="3">
    <location>
        <begin position="281"/>
        <end position="315"/>
    </location>
</feature>
<dbReference type="EMBL" id="ASPP01002766">
    <property type="protein sequence ID" value="ETO34212.1"/>
    <property type="molecule type" value="Genomic_DNA"/>
</dbReference>
<dbReference type="PROSITE" id="PS50294">
    <property type="entry name" value="WD_REPEATS_REGION"/>
    <property type="match status" value="2"/>
</dbReference>
<keyword evidence="4" id="KW-1133">Transmembrane helix</keyword>
<organism evidence="5 6">
    <name type="scientific">Reticulomyxa filosa</name>
    <dbReference type="NCBI Taxonomy" id="46433"/>
    <lineage>
        <taxon>Eukaryota</taxon>
        <taxon>Sar</taxon>
        <taxon>Rhizaria</taxon>
        <taxon>Retaria</taxon>
        <taxon>Foraminifera</taxon>
        <taxon>Monothalamids</taxon>
        <taxon>Reticulomyxidae</taxon>
        <taxon>Reticulomyxa</taxon>
    </lineage>
</organism>
<accession>X6P997</accession>
<dbReference type="PRINTS" id="PR00320">
    <property type="entry name" value="GPROTEINBRPT"/>
</dbReference>
<evidence type="ECO:0000256" key="4">
    <source>
        <dbReference type="SAM" id="Phobius"/>
    </source>
</evidence>
<dbReference type="Pfam" id="PF00400">
    <property type="entry name" value="WD40"/>
    <property type="match status" value="4"/>
</dbReference>
<dbReference type="PANTHER" id="PTHR19879">
    <property type="entry name" value="TRANSCRIPTION INITIATION FACTOR TFIID"/>
    <property type="match status" value="1"/>
</dbReference>
<proteinExistence type="predicted"/>
<keyword evidence="2" id="KW-0677">Repeat</keyword>
<dbReference type="SUPFAM" id="SSF50978">
    <property type="entry name" value="WD40 repeat-like"/>
    <property type="match status" value="1"/>
</dbReference>
<dbReference type="InterPro" id="IPR036322">
    <property type="entry name" value="WD40_repeat_dom_sf"/>
</dbReference>
<dbReference type="AlphaFoldDB" id="X6P997"/>
<feature type="repeat" description="WD" evidence="3">
    <location>
        <begin position="233"/>
        <end position="276"/>
    </location>
</feature>
<dbReference type="SMART" id="SM00320">
    <property type="entry name" value="WD40"/>
    <property type="match status" value="5"/>
</dbReference>
<evidence type="ECO:0000256" key="2">
    <source>
        <dbReference type="ARBA" id="ARBA00022737"/>
    </source>
</evidence>
<sequence length="370" mass="42425">MTTHANEKQTSMHSTLSKEKEIQLIIQYWIRTLKIKLGWINDFDNLVVQYVMSFLLTNIYLLIFKVWSIDYSTLDNNQFIYSGSSDNTVRVWDIENNKQIQSFNEHSNAVDDTTIRFWDVKNNQQLQIFNKHTSWINCIVFSPFNGGRYLCSGSADKTICLWDVETSNLSHIFSGRTRGWCIDISPLQSNNKNDNKSNSIGAIGGNGYTICSESWDKTICILDIETTKELNVFKGHEHFVRSVKYGSNELLNIILSGSVDKSIRLWDIRSMTCVEYSPFIVDNIEIGSNSNVICSGSDDNTIRFWDVRSNKNELYIFNGDKKEGEGIMCFKFVSLKKKRKNNEQKSSNCCVSLCYGSIKGLIYVGINAYE</sequence>
<dbReference type="Gene3D" id="2.130.10.10">
    <property type="entry name" value="YVTN repeat-like/Quinoprotein amine dehydrogenase"/>
    <property type="match status" value="3"/>
</dbReference>
<feature type="repeat" description="WD" evidence="3">
    <location>
        <begin position="129"/>
        <end position="172"/>
    </location>
</feature>
<dbReference type="Proteomes" id="UP000023152">
    <property type="component" value="Unassembled WGS sequence"/>
</dbReference>
<dbReference type="PROSITE" id="PS00678">
    <property type="entry name" value="WD_REPEATS_1"/>
    <property type="match status" value="4"/>
</dbReference>
<dbReference type="PANTHER" id="PTHR19879:SF9">
    <property type="entry name" value="TRANSCRIPTION INITIATION FACTOR TFIID SUBUNIT 5"/>
    <property type="match status" value="1"/>
</dbReference>
<gene>
    <name evidence="5" type="ORF">RFI_02883</name>
</gene>
<evidence type="ECO:0000256" key="3">
    <source>
        <dbReference type="PROSITE-ProRule" id="PRU00221"/>
    </source>
</evidence>
<evidence type="ECO:0000313" key="5">
    <source>
        <dbReference type="EMBL" id="ETO34212.1"/>
    </source>
</evidence>
<keyword evidence="6" id="KW-1185">Reference proteome</keyword>